<sequence length="110" mass="12425">IIRENNTDIDFFKLIQGAVYVVKGGKKIAEITQPGEYFGEMAAITRDARSASIISKGRSKIKRFPGDKLEEVIEKYPEVAKHLFTVLAARLHQTDRRLVSMINQIRKPGP</sequence>
<proteinExistence type="predicted"/>
<evidence type="ECO:0000313" key="3">
    <source>
        <dbReference type="Proteomes" id="UP000706172"/>
    </source>
</evidence>
<evidence type="ECO:0000313" key="2">
    <source>
        <dbReference type="EMBL" id="MBG0779381.1"/>
    </source>
</evidence>
<organism evidence="2 3">
    <name type="scientific">Desulfotignum balticum</name>
    <dbReference type="NCBI Taxonomy" id="115781"/>
    <lineage>
        <taxon>Bacteria</taxon>
        <taxon>Pseudomonadati</taxon>
        <taxon>Thermodesulfobacteriota</taxon>
        <taxon>Desulfobacteria</taxon>
        <taxon>Desulfobacterales</taxon>
        <taxon>Desulfobacteraceae</taxon>
        <taxon>Desulfotignum</taxon>
    </lineage>
</organism>
<feature type="domain" description="Cyclic nucleotide-binding" evidence="1">
    <location>
        <begin position="1"/>
        <end position="90"/>
    </location>
</feature>
<reference evidence="2" key="1">
    <citation type="submission" date="2020-07" db="EMBL/GenBank/DDBJ databases">
        <title>Severe corrosion of carbon steel in oil field produced water can be linked to methanogenic archaea containing a special type of NiFe hydrogenase.</title>
        <authorList>
            <person name="Lahme S."/>
            <person name="Mand J."/>
            <person name="Longwell J."/>
            <person name="Smith R."/>
            <person name="Enning D."/>
        </authorList>
    </citation>
    <scope>NUCLEOTIDE SEQUENCE</scope>
    <source>
        <strain evidence="2">MIC098Bin6</strain>
    </source>
</reference>
<dbReference type="PROSITE" id="PS50042">
    <property type="entry name" value="CNMP_BINDING_3"/>
    <property type="match status" value="1"/>
</dbReference>
<dbReference type="AlphaFoldDB" id="A0A931CVA1"/>
<name>A0A931CVA1_9BACT</name>
<dbReference type="EMBL" id="JACCQK010000298">
    <property type="protein sequence ID" value="MBG0779381.1"/>
    <property type="molecule type" value="Genomic_DNA"/>
</dbReference>
<dbReference type="Proteomes" id="UP000706172">
    <property type="component" value="Unassembled WGS sequence"/>
</dbReference>
<gene>
    <name evidence="2" type="ORF">H0S81_05590</name>
</gene>
<dbReference type="CDD" id="cd00038">
    <property type="entry name" value="CAP_ED"/>
    <property type="match status" value="1"/>
</dbReference>
<dbReference type="SUPFAM" id="SSF51206">
    <property type="entry name" value="cAMP-binding domain-like"/>
    <property type="match status" value="1"/>
</dbReference>
<dbReference type="Pfam" id="PF00027">
    <property type="entry name" value="cNMP_binding"/>
    <property type="match status" value="1"/>
</dbReference>
<protein>
    <submittedName>
        <fullName evidence="2">Cyclic nucleotide-binding domain-containing protein</fullName>
    </submittedName>
</protein>
<evidence type="ECO:0000259" key="1">
    <source>
        <dbReference type="PROSITE" id="PS50042"/>
    </source>
</evidence>
<dbReference type="InterPro" id="IPR018490">
    <property type="entry name" value="cNMP-bd_dom_sf"/>
</dbReference>
<dbReference type="InterPro" id="IPR014710">
    <property type="entry name" value="RmlC-like_jellyroll"/>
</dbReference>
<accession>A0A931CVA1</accession>
<comment type="caution">
    <text evidence="2">The sequence shown here is derived from an EMBL/GenBank/DDBJ whole genome shotgun (WGS) entry which is preliminary data.</text>
</comment>
<dbReference type="Gene3D" id="2.60.120.10">
    <property type="entry name" value="Jelly Rolls"/>
    <property type="match status" value="1"/>
</dbReference>
<feature type="non-terminal residue" evidence="2">
    <location>
        <position position="1"/>
    </location>
</feature>
<dbReference type="InterPro" id="IPR000595">
    <property type="entry name" value="cNMP-bd_dom"/>
</dbReference>